<proteinExistence type="inferred from homology"/>
<dbReference type="InterPro" id="IPR036183">
    <property type="entry name" value="YajQ-like_sf"/>
</dbReference>
<organism evidence="4 5">
    <name type="scientific">Succinivibrio dextrinosolvens DSM 3072</name>
    <dbReference type="NCBI Taxonomy" id="1123324"/>
    <lineage>
        <taxon>Bacteria</taxon>
        <taxon>Pseudomonadati</taxon>
        <taxon>Pseudomonadota</taxon>
        <taxon>Gammaproteobacteria</taxon>
        <taxon>Aeromonadales</taxon>
        <taxon>Succinivibrionaceae</taxon>
        <taxon>Succinivibrio</taxon>
    </lineage>
</organism>
<reference evidence="5" key="1">
    <citation type="submission" date="2017-02" db="EMBL/GenBank/DDBJ databases">
        <authorList>
            <person name="Varghese N."/>
            <person name="Submissions S."/>
        </authorList>
    </citation>
    <scope>NUCLEOTIDE SEQUENCE [LARGE SCALE GENOMIC DNA]</scope>
    <source>
        <strain evidence="5">DSM 3072</strain>
    </source>
</reference>
<dbReference type="RefSeq" id="WP_031491369.1">
    <property type="nucleotide sequence ID" value="NZ_FUXX01000053.1"/>
</dbReference>
<protein>
    <recommendedName>
        <fullName evidence="3">Nucleotide-binding protein SAMN02745213_02139</fullName>
    </recommendedName>
</protein>
<accession>A0A1T4VVI5</accession>
<dbReference type="Gene3D" id="3.30.70.860">
    <property type="match status" value="1"/>
</dbReference>
<dbReference type="HAMAP" id="MF_00632">
    <property type="entry name" value="UPF0234"/>
    <property type="match status" value="1"/>
</dbReference>
<dbReference type="InterPro" id="IPR007551">
    <property type="entry name" value="YajQ/Smlt4090-like"/>
</dbReference>
<dbReference type="EMBL" id="FUXX01000053">
    <property type="protein sequence ID" value="SKA68966.1"/>
    <property type="molecule type" value="Genomic_DNA"/>
</dbReference>
<dbReference type="STRING" id="83771.SAMN02910357_02218"/>
<keyword evidence="5" id="KW-1185">Reference proteome</keyword>
<keyword evidence="1 3" id="KW-0547">Nucleotide-binding</keyword>
<evidence type="ECO:0000256" key="3">
    <source>
        <dbReference type="HAMAP-Rule" id="MF_00632"/>
    </source>
</evidence>
<sequence length="162" mass="18755">MPSFDIVSKLKKDEVQNAVDNANRELQTRYDFRGVEASYNFDKTKNTVKVEADEEFQVQQMDEILRMKLVKRNIEATAAEFSEITRSGKKSIQNVTFKEGIDKELAKKIIKIIKDAKLKVDAKINDDIIRVTGKKRDDLQATIALVRESKIEQPLQYENFRD</sequence>
<evidence type="ECO:0000256" key="1">
    <source>
        <dbReference type="ARBA" id="ARBA00022741"/>
    </source>
</evidence>
<dbReference type="GO" id="GO:0000166">
    <property type="term" value="F:nucleotide binding"/>
    <property type="evidence" value="ECO:0007669"/>
    <property type="project" value="UniProtKB-UniRule"/>
</dbReference>
<dbReference type="Proteomes" id="UP000242432">
    <property type="component" value="Unassembled WGS sequence"/>
</dbReference>
<dbReference type="AlphaFoldDB" id="A0A1T4VVI5"/>
<evidence type="ECO:0000313" key="5">
    <source>
        <dbReference type="Proteomes" id="UP000242432"/>
    </source>
</evidence>
<dbReference type="SUPFAM" id="SSF89963">
    <property type="entry name" value="YajQ-like"/>
    <property type="match status" value="2"/>
</dbReference>
<dbReference type="Gene3D" id="3.30.70.990">
    <property type="entry name" value="YajQ-like, domain 2"/>
    <property type="match status" value="1"/>
</dbReference>
<comment type="similarity">
    <text evidence="2 3">Belongs to the YajQ family.</text>
</comment>
<dbReference type="PANTHER" id="PTHR30476">
    <property type="entry name" value="UPF0234 PROTEIN YAJQ"/>
    <property type="match status" value="1"/>
</dbReference>
<gene>
    <name evidence="4" type="ORF">SAMN02745213_02139</name>
</gene>
<dbReference type="InterPro" id="IPR035570">
    <property type="entry name" value="UPF0234_N"/>
</dbReference>
<comment type="function">
    <text evidence="3">Nucleotide-binding protein.</text>
</comment>
<name>A0A1T4VVI5_9GAMM</name>
<dbReference type="GO" id="GO:0005829">
    <property type="term" value="C:cytosol"/>
    <property type="evidence" value="ECO:0007669"/>
    <property type="project" value="TreeGrafter"/>
</dbReference>
<evidence type="ECO:0000313" key="4">
    <source>
        <dbReference type="EMBL" id="SKA68966.1"/>
    </source>
</evidence>
<dbReference type="NCBIfam" id="NF003819">
    <property type="entry name" value="PRK05412.1"/>
    <property type="match status" value="1"/>
</dbReference>
<dbReference type="Pfam" id="PF04461">
    <property type="entry name" value="YajQ"/>
    <property type="match status" value="1"/>
</dbReference>
<evidence type="ECO:0000256" key="2">
    <source>
        <dbReference type="ARBA" id="ARBA00093450"/>
    </source>
</evidence>
<dbReference type="PANTHER" id="PTHR30476:SF0">
    <property type="entry name" value="UPF0234 PROTEIN YAJQ"/>
    <property type="match status" value="1"/>
</dbReference>
<dbReference type="InterPro" id="IPR035571">
    <property type="entry name" value="UPF0234-like_C"/>
</dbReference>